<evidence type="ECO:0000313" key="9">
    <source>
        <dbReference type="Proteomes" id="UP000230002"/>
    </source>
</evidence>
<keyword evidence="3 7" id="KW-0812">Transmembrane</keyword>
<evidence type="ECO:0000256" key="3">
    <source>
        <dbReference type="ARBA" id="ARBA00022692"/>
    </source>
</evidence>
<dbReference type="Proteomes" id="UP000230002">
    <property type="component" value="Unassembled WGS sequence"/>
</dbReference>
<keyword evidence="4 7" id="KW-1133">Transmembrane helix</keyword>
<evidence type="ECO:0000256" key="7">
    <source>
        <dbReference type="SAM" id="Phobius"/>
    </source>
</evidence>
<dbReference type="InterPro" id="IPR004932">
    <property type="entry name" value="Rer1"/>
</dbReference>
<feature type="transmembrane region" description="Helical" evidence="7">
    <location>
        <begin position="39"/>
        <end position="57"/>
    </location>
</feature>
<dbReference type="GO" id="GO:0006890">
    <property type="term" value="P:retrograde vesicle-mediated transport, Golgi to endoplasmic reticulum"/>
    <property type="evidence" value="ECO:0007669"/>
    <property type="project" value="TreeGrafter"/>
</dbReference>
<gene>
    <name evidence="8" type="ORF">GSI_04086</name>
</gene>
<dbReference type="GO" id="GO:0005783">
    <property type="term" value="C:endoplasmic reticulum"/>
    <property type="evidence" value="ECO:0007669"/>
    <property type="project" value="GOC"/>
</dbReference>
<keyword evidence="5 6" id="KW-0472">Membrane</keyword>
<proteinExistence type="inferred from homology"/>
<dbReference type="STRING" id="1077348.A0A2G8SI74"/>
<dbReference type="PIRSF" id="PIRSF016013">
    <property type="entry name" value="AtER_Rer1p"/>
    <property type="match status" value="1"/>
</dbReference>
<evidence type="ECO:0000256" key="6">
    <source>
        <dbReference type="PIRNR" id="PIRNR016013"/>
    </source>
</evidence>
<dbReference type="OrthoDB" id="448250at2759"/>
<evidence type="ECO:0000256" key="2">
    <source>
        <dbReference type="ARBA" id="ARBA00006070"/>
    </source>
</evidence>
<reference evidence="8 9" key="1">
    <citation type="journal article" date="2015" name="Sci. Rep.">
        <title>Chromosome-level genome map provides insights into diverse defense mechanisms in the medicinal fungus Ganoderma sinense.</title>
        <authorList>
            <person name="Zhu Y."/>
            <person name="Xu J."/>
            <person name="Sun C."/>
            <person name="Zhou S."/>
            <person name="Xu H."/>
            <person name="Nelson D.R."/>
            <person name="Qian J."/>
            <person name="Song J."/>
            <person name="Luo H."/>
            <person name="Xiang L."/>
            <person name="Li Y."/>
            <person name="Xu Z."/>
            <person name="Ji A."/>
            <person name="Wang L."/>
            <person name="Lu S."/>
            <person name="Hayward A."/>
            <person name="Sun W."/>
            <person name="Li X."/>
            <person name="Schwartz D.C."/>
            <person name="Wang Y."/>
            <person name="Chen S."/>
        </authorList>
    </citation>
    <scope>NUCLEOTIDE SEQUENCE [LARGE SCALE GENOMIC DNA]</scope>
    <source>
        <strain evidence="8 9">ZZ0214-1</strain>
    </source>
</reference>
<protein>
    <recommendedName>
        <fullName evidence="6">Protein RER1</fullName>
    </recommendedName>
</protein>
<dbReference type="AlphaFoldDB" id="A0A2G8SI74"/>
<accession>A0A2G8SI74</accession>
<name>A0A2G8SI74_9APHY</name>
<dbReference type="PANTHER" id="PTHR10743">
    <property type="entry name" value="PROTEIN RER1"/>
    <property type="match status" value="1"/>
</dbReference>
<sequence>MMSSSDPEASATPFQPLAAHFAKAQRQYQQWLDKVTPFVLYRWIGTAVLLALFMLRIVVAQGWYIVCYAHAIYLLNLFLAFLQPRFDPSLQDDLLADEIEEGGESTSPLPSSRDDEFRPFVRRLPEWQFWLSATRATVASIFASFFEMFDVPVYWPILVVYFFVLFLLTMRRQIQHMIKYKYVPFDIGRKARYGGQR</sequence>
<dbReference type="EMBL" id="AYKW01000007">
    <property type="protein sequence ID" value="PIL33463.1"/>
    <property type="molecule type" value="Genomic_DNA"/>
</dbReference>
<comment type="caution">
    <text evidence="8">The sequence shown here is derived from an EMBL/GenBank/DDBJ whole genome shotgun (WGS) entry which is preliminary data.</text>
</comment>
<keyword evidence="9" id="KW-1185">Reference proteome</keyword>
<evidence type="ECO:0000256" key="1">
    <source>
        <dbReference type="ARBA" id="ARBA00004141"/>
    </source>
</evidence>
<evidence type="ECO:0000313" key="8">
    <source>
        <dbReference type="EMBL" id="PIL33463.1"/>
    </source>
</evidence>
<dbReference type="Pfam" id="PF03248">
    <property type="entry name" value="Rer1"/>
    <property type="match status" value="1"/>
</dbReference>
<comment type="subcellular location">
    <subcellularLocation>
        <location evidence="1">Membrane</location>
        <topology evidence="1">Multi-pass membrane protein</topology>
    </subcellularLocation>
</comment>
<evidence type="ECO:0000256" key="5">
    <source>
        <dbReference type="ARBA" id="ARBA00023136"/>
    </source>
</evidence>
<dbReference type="GO" id="GO:0000139">
    <property type="term" value="C:Golgi membrane"/>
    <property type="evidence" value="ECO:0007669"/>
    <property type="project" value="TreeGrafter"/>
</dbReference>
<evidence type="ECO:0000256" key="4">
    <source>
        <dbReference type="ARBA" id="ARBA00022989"/>
    </source>
</evidence>
<dbReference type="GO" id="GO:0006621">
    <property type="term" value="P:protein retention in ER lumen"/>
    <property type="evidence" value="ECO:0007669"/>
    <property type="project" value="TreeGrafter"/>
</dbReference>
<comment type="similarity">
    <text evidence="2 6">Belongs to the RER1 family.</text>
</comment>
<comment type="function">
    <text evidence="6">Involved in the retrieval of endoplasmic reticulum membrane proteins from the early Golgi compartment.</text>
</comment>
<feature type="transmembrane region" description="Helical" evidence="7">
    <location>
        <begin position="152"/>
        <end position="170"/>
    </location>
</feature>
<dbReference type="PANTHER" id="PTHR10743:SF0">
    <property type="entry name" value="PROTEIN RER1"/>
    <property type="match status" value="1"/>
</dbReference>
<feature type="transmembrane region" description="Helical" evidence="7">
    <location>
        <begin position="63"/>
        <end position="82"/>
    </location>
</feature>
<organism evidence="8 9">
    <name type="scientific">Ganoderma sinense ZZ0214-1</name>
    <dbReference type="NCBI Taxonomy" id="1077348"/>
    <lineage>
        <taxon>Eukaryota</taxon>
        <taxon>Fungi</taxon>
        <taxon>Dikarya</taxon>
        <taxon>Basidiomycota</taxon>
        <taxon>Agaricomycotina</taxon>
        <taxon>Agaricomycetes</taxon>
        <taxon>Polyporales</taxon>
        <taxon>Polyporaceae</taxon>
        <taxon>Ganoderma</taxon>
    </lineage>
</organism>